<proteinExistence type="predicted"/>
<organism evidence="2 3">
    <name type="scientific">Flavobacterium chilense</name>
    <dbReference type="NCBI Taxonomy" id="946677"/>
    <lineage>
        <taxon>Bacteria</taxon>
        <taxon>Pseudomonadati</taxon>
        <taxon>Bacteroidota</taxon>
        <taxon>Flavobacteriia</taxon>
        <taxon>Flavobacteriales</taxon>
        <taxon>Flavobacteriaceae</taxon>
        <taxon>Flavobacterium</taxon>
    </lineage>
</organism>
<comment type="cofactor">
    <cofactor evidence="1">
        <name>Mg(2+)</name>
        <dbReference type="ChEBI" id="CHEBI:18420"/>
    </cofactor>
    <text evidence="1">Binds 2 magnesium ions per subunit.</text>
</comment>
<dbReference type="Gene3D" id="1.10.4080.10">
    <property type="entry name" value="ADP-ribosylation/Crystallin J1"/>
    <property type="match status" value="1"/>
</dbReference>
<dbReference type="PANTHER" id="PTHR16222">
    <property type="entry name" value="ADP-RIBOSYLGLYCOHYDROLASE"/>
    <property type="match status" value="1"/>
</dbReference>
<name>A0A1M7M1B9_9FLAO</name>
<dbReference type="InterPro" id="IPR036705">
    <property type="entry name" value="Ribosyl_crysJ1_sf"/>
</dbReference>
<gene>
    <name evidence="2" type="ORF">SAMN05444484_11116</name>
</gene>
<dbReference type="Proteomes" id="UP000184028">
    <property type="component" value="Unassembled WGS sequence"/>
</dbReference>
<accession>A0A1M7M1B9</accession>
<reference evidence="3" key="1">
    <citation type="submission" date="2016-11" db="EMBL/GenBank/DDBJ databases">
        <authorList>
            <person name="Varghese N."/>
            <person name="Submissions S."/>
        </authorList>
    </citation>
    <scope>NUCLEOTIDE SEQUENCE [LARGE SCALE GENOMIC DNA]</scope>
    <source>
        <strain evidence="3">DSM 24724</strain>
    </source>
</reference>
<dbReference type="GO" id="GO:0046872">
    <property type="term" value="F:metal ion binding"/>
    <property type="evidence" value="ECO:0007669"/>
    <property type="project" value="UniProtKB-KW"/>
</dbReference>
<keyword evidence="1" id="KW-0460">Magnesium</keyword>
<dbReference type="InterPro" id="IPR005502">
    <property type="entry name" value="Ribosyl_crysJ1"/>
</dbReference>
<feature type="binding site" evidence="1">
    <location>
        <position position="79"/>
    </location>
    <ligand>
        <name>Mg(2+)</name>
        <dbReference type="ChEBI" id="CHEBI:18420"/>
        <label>1</label>
    </ligand>
</feature>
<protein>
    <submittedName>
        <fullName evidence="2">ADP-ribosylglycohydrolase</fullName>
    </submittedName>
</protein>
<feature type="binding site" evidence="1">
    <location>
        <position position="80"/>
    </location>
    <ligand>
        <name>Mg(2+)</name>
        <dbReference type="ChEBI" id="CHEBI:18420"/>
        <label>1</label>
    </ligand>
</feature>
<keyword evidence="1" id="KW-0479">Metal-binding</keyword>
<dbReference type="GO" id="GO:0016787">
    <property type="term" value="F:hydrolase activity"/>
    <property type="evidence" value="ECO:0007669"/>
    <property type="project" value="UniProtKB-KW"/>
</dbReference>
<dbReference type="InterPro" id="IPR050792">
    <property type="entry name" value="ADP-ribosylglycohydrolase"/>
</dbReference>
<evidence type="ECO:0000313" key="3">
    <source>
        <dbReference type="Proteomes" id="UP000184028"/>
    </source>
</evidence>
<evidence type="ECO:0000313" key="2">
    <source>
        <dbReference type="EMBL" id="SHM84460.1"/>
    </source>
</evidence>
<dbReference type="OrthoDB" id="9798107at2"/>
<dbReference type="EMBL" id="FRBT01000011">
    <property type="protein sequence ID" value="SHM84460.1"/>
    <property type="molecule type" value="Genomic_DNA"/>
</dbReference>
<dbReference type="SUPFAM" id="SSF101478">
    <property type="entry name" value="ADP-ribosylglycohydrolase"/>
    <property type="match status" value="1"/>
</dbReference>
<keyword evidence="2" id="KW-0378">Hydrolase</keyword>
<dbReference type="STRING" id="946677.SAMN05444484_11116"/>
<feature type="binding site" evidence="1">
    <location>
        <position position="296"/>
    </location>
    <ligand>
        <name>Mg(2+)</name>
        <dbReference type="ChEBI" id="CHEBI:18420"/>
        <label>1</label>
    </ligand>
</feature>
<feature type="binding site" evidence="1">
    <location>
        <position position="293"/>
    </location>
    <ligand>
        <name>Mg(2+)</name>
        <dbReference type="ChEBI" id="CHEBI:18420"/>
        <label>1</label>
    </ligand>
</feature>
<feature type="binding site" evidence="1">
    <location>
        <position position="81"/>
    </location>
    <ligand>
        <name>Mg(2+)</name>
        <dbReference type="ChEBI" id="CHEBI:18420"/>
        <label>1</label>
    </ligand>
</feature>
<evidence type="ECO:0000256" key="1">
    <source>
        <dbReference type="PIRSR" id="PIRSR605502-1"/>
    </source>
</evidence>
<sequence>MKKREFNYSPTVVLERSCYYKNKTIMDHIDNTYRIKNAKKSLLGVSIGDAFGDSFFGDLGKISESIYLRQIPETKWEFTDDTVMSIAIFEELERNGDINQENLLKQFCINHDLDTNRGYGATLRRLLREVQNGENWREVSKRAFDGQGSMGNGAAMRVCPIGAFHFDNFQKVKELSIKSAEITHSNIEAITGAIAIAIGTALTTQMKLDRCILTPTDFIDKILKELPDSDTKSKISKSKSVSYNYHIDTVKSILGNGLNMTAQDTVPFAIWCTAYNLQNFEEGLWKAVSILGDRDTICAIVGGMSIMSSDDLNIPYSWTNSVESIDKSIFRRNE</sequence>
<dbReference type="RefSeq" id="WP_082815842.1">
    <property type="nucleotide sequence ID" value="NZ_FRBT01000011.1"/>
</dbReference>
<dbReference type="PANTHER" id="PTHR16222:SF12">
    <property type="entry name" value="ADP-RIBOSYLGLYCOHYDROLASE-RELATED"/>
    <property type="match status" value="1"/>
</dbReference>
<dbReference type="Pfam" id="PF03747">
    <property type="entry name" value="ADP_ribosyl_GH"/>
    <property type="match status" value="1"/>
</dbReference>
<dbReference type="AlphaFoldDB" id="A0A1M7M1B9"/>
<keyword evidence="3" id="KW-1185">Reference proteome</keyword>
<feature type="binding site" evidence="1">
    <location>
        <position position="295"/>
    </location>
    <ligand>
        <name>Mg(2+)</name>
        <dbReference type="ChEBI" id="CHEBI:18420"/>
        <label>1</label>
    </ligand>
</feature>